<dbReference type="Gene3D" id="3.40.33.10">
    <property type="entry name" value="CAP"/>
    <property type="match status" value="1"/>
</dbReference>
<dbReference type="Pfam" id="PF13517">
    <property type="entry name" value="FG-GAP_3"/>
    <property type="match status" value="1"/>
</dbReference>
<accession>A0ABX0DIB2</accession>
<evidence type="ECO:0000259" key="3">
    <source>
        <dbReference type="Pfam" id="PF00188"/>
    </source>
</evidence>
<keyword evidence="1 2" id="KW-0732">Signal</keyword>
<dbReference type="Proteomes" id="UP000479226">
    <property type="component" value="Unassembled WGS sequence"/>
</dbReference>
<feature type="signal peptide" evidence="2">
    <location>
        <begin position="1"/>
        <end position="27"/>
    </location>
</feature>
<evidence type="ECO:0000256" key="2">
    <source>
        <dbReference type="SAM" id="SignalP"/>
    </source>
</evidence>
<dbReference type="InterPro" id="IPR028994">
    <property type="entry name" value="Integrin_alpha_N"/>
</dbReference>
<organism evidence="4 5">
    <name type="scientific">Arthrobacter silviterrae</name>
    <dbReference type="NCBI Taxonomy" id="2026658"/>
    <lineage>
        <taxon>Bacteria</taxon>
        <taxon>Bacillati</taxon>
        <taxon>Actinomycetota</taxon>
        <taxon>Actinomycetes</taxon>
        <taxon>Micrococcales</taxon>
        <taxon>Micrococcaceae</taxon>
        <taxon>Arthrobacter</taxon>
    </lineage>
</organism>
<evidence type="ECO:0000313" key="4">
    <source>
        <dbReference type="EMBL" id="NGN84033.1"/>
    </source>
</evidence>
<name>A0ABX0DIB2_9MICC</name>
<gene>
    <name evidence="4" type="ORF">G6N77_11255</name>
</gene>
<dbReference type="InterPro" id="IPR013517">
    <property type="entry name" value="FG-GAP"/>
</dbReference>
<evidence type="ECO:0000256" key="1">
    <source>
        <dbReference type="ARBA" id="ARBA00022729"/>
    </source>
</evidence>
<dbReference type="PANTHER" id="PTHR44103">
    <property type="entry name" value="PROPROTEIN CONVERTASE P"/>
    <property type="match status" value="1"/>
</dbReference>
<dbReference type="CDD" id="cd05379">
    <property type="entry name" value="CAP_bacterial"/>
    <property type="match status" value="1"/>
</dbReference>
<reference evidence="4 5" key="1">
    <citation type="submission" date="2020-02" db="EMBL/GenBank/DDBJ databases">
        <title>Genome sequence of the type strain DSM 27180 of Arthrobacter silviterrae.</title>
        <authorList>
            <person name="Gao J."/>
            <person name="Sun J."/>
        </authorList>
    </citation>
    <scope>NUCLEOTIDE SEQUENCE [LARGE SCALE GENOMIC DNA]</scope>
    <source>
        <strain evidence="4 5">DSM 27180</strain>
    </source>
</reference>
<dbReference type="EMBL" id="JAAKZI010000018">
    <property type="protein sequence ID" value="NGN84033.1"/>
    <property type="molecule type" value="Genomic_DNA"/>
</dbReference>
<keyword evidence="5" id="KW-1185">Reference proteome</keyword>
<dbReference type="Pfam" id="PF00188">
    <property type="entry name" value="CAP"/>
    <property type="match status" value="1"/>
</dbReference>
<proteinExistence type="predicted"/>
<evidence type="ECO:0000313" key="5">
    <source>
        <dbReference type="Proteomes" id="UP000479226"/>
    </source>
</evidence>
<feature type="domain" description="SCP" evidence="3">
    <location>
        <begin position="43"/>
        <end position="151"/>
    </location>
</feature>
<dbReference type="SUPFAM" id="SSF55797">
    <property type="entry name" value="PR-1-like"/>
    <property type="match status" value="1"/>
</dbReference>
<dbReference type="InterPro" id="IPR035940">
    <property type="entry name" value="CAP_sf"/>
</dbReference>
<sequence>MRKLLGFLTSLLLAAALLGTGIAPALAATTPPPPADPYLAKVLQLMNSYRWQNGAGPLVWNATIAKGSQDWAGTLNSRINAGTFDVAKVHRPDGGLSILPAGADMYSEIVAINVSAQATVDWWMNSPAHRAALLDPRATDVGAGYVVTTKSGWSGMTVTVANLAGYAASRLNQPQPPPQPVANPGDIAAVDTAGNLFIYPSARGGDLWQRKFVSSGWTGVQQLAITDLNSDGFQDILTVWKSGALTISYGQANGTLKAPQAIGNGWGPYDIVAAKWRASDAFPGLVAKDRATGNLFYYPFNGAGFTPRLQIGNGWGPLTIMGLDFDGDGRMDLAARNAAGQLLLYRGTGTGGFVGETRRVIGTGWGGMTHLSGIYNHLGTNAWGILARDGAGNLLHYPILTGGFGARSQIGTGGWGPLTLGS</sequence>
<dbReference type="InterPro" id="IPR014044">
    <property type="entry name" value="CAP_dom"/>
</dbReference>
<dbReference type="SUPFAM" id="SSF69318">
    <property type="entry name" value="Integrin alpha N-terminal domain"/>
    <property type="match status" value="1"/>
</dbReference>
<comment type="caution">
    <text evidence="4">The sequence shown here is derived from an EMBL/GenBank/DDBJ whole genome shotgun (WGS) entry which is preliminary data.</text>
</comment>
<feature type="chain" id="PRO_5046835651" description="SCP domain-containing protein" evidence="2">
    <location>
        <begin position="28"/>
        <end position="422"/>
    </location>
</feature>
<protein>
    <recommendedName>
        <fullName evidence="3">SCP domain-containing protein</fullName>
    </recommendedName>
</protein>
<dbReference type="RefSeq" id="WP_165182262.1">
    <property type="nucleotide sequence ID" value="NZ_JAAKZI010000018.1"/>
</dbReference>
<dbReference type="PANTHER" id="PTHR44103:SF1">
    <property type="entry name" value="PROPROTEIN CONVERTASE P"/>
    <property type="match status" value="1"/>
</dbReference>